<protein>
    <submittedName>
        <fullName evidence="1">Uncharacterized protein</fullName>
    </submittedName>
</protein>
<dbReference type="EMBL" id="BGZK01008073">
    <property type="protein sequence ID" value="GBP06894.1"/>
    <property type="molecule type" value="Genomic_DNA"/>
</dbReference>
<accession>A0A4C1SY87</accession>
<gene>
    <name evidence="1" type="ORF">EVAR_73756_1</name>
</gene>
<evidence type="ECO:0000313" key="2">
    <source>
        <dbReference type="Proteomes" id="UP000299102"/>
    </source>
</evidence>
<keyword evidence="2" id="KW-1185">Reference proteome</keyword>
<organism evidence="1 2">
    <name type="scientific">Eumeta variegata</name>
    <name type="common">Bagworm moth</name>
    <name type="synonym">Eumeta japonica</name>
    <dbReference type="NCBI Taxonomy" id="151549"/>
    <lineage>
        <taxon>Eukaryota</taxon>
        <taxon>Metazoa</taxon>
        <taxon>Ecdysozoa</taxon>
        <taxon>Arthropoda</taxon>
        <taxon>Hexapoda</taxon>
        <taxon>Insecta</taxon>
        <taxon>Pterygota</taxon>
        <taxon>Neoptera</taxon>
        <taxon>Endopterygota</taxon>
        <taxon>Lepidoptera</taxon>
        <taxon>Glossata</taxon>
        <taxon>Ditrysia</taxon>
        <taxon>Tineoidea</taxon>
        <taxon>Psychidae</taxon>
        <taxon>Oiketicinae</taxon>
        <taxon>Eumeta</taxon>
    </lineage>
</organism>
<comment type="caution">
    <text evidence="1">The sequence shown here is derived from an EMBL/GenBank/DDBJ whole genome shotgun (WGS) entry which is preliminary data.</text>
</comment>
<evidence type="ECO:0000313" key="1">
    <source>
        <dbReference type="EMBL" id="GBP06894.1"/>
    </source>
</evidence>
<dbReference type="Proteomes" id="UP000299102">
    <property type="component" value="Unassembled WGS sequence"/>
</dbReference>
<sequence>MNFNLRQIKWVHSCLRVHVKLLVPGVACSMITKVVSNPEPLATAEGSRTKFLYLASNEVKAVYLCIELVTAAHGHSQPPHSTGNVLLNHQCAADLLGGNRISNIGDRVDGSEKEGMDHRNSHWLNEMKLRKLLLHV</sequence>
<reference evidence="1 2" key="1">
    <citation type="journal article" date="2019" name="Commun. Biol.">
        <title>The bagworm genome reveals a unique fibroin gene that provides high tensile strength.</title>
        <authorList>
            <person name="Kono N."/>
            <person name="Nakamura H."/>
            <person name="Ohtoshi R."/>
            <person name="Tomita M."/>
            <person name="Numata K."/>
            <person name="Arakawa K."/>
        </authorList>
    </citation>
    <scope>NUCLEOTIDE SEQUENCE [LARGE SCALE GENOMIC DNA]</scope>
</reference>
<dbReference type="AlphaFoldDB" id="A0A4C1SY87"/>
<name>A0A4C1SY87_EUMVA</name>
<feature type="non-terminal residue" evidence="1">
    <location>
        <position position="136"/>
    </location>
</feature>
<proteinExistence type="predicted"/>